<keyword evidence="1" id="KW-0812">Transmembrane</keyword>
<evidence type="ECO:0000256" key="1">
    <source>
        <dbReference type="SAM" id="Phobius"/>
    </source>
</evidence>
<dbReference type="EMBL" id="JADFTS010000002">
    <property type="protein sequence ID" value="KAF9621895.1"/>
    <property type="molecule type" value="Genomic_DNA"/>
</dbReference>
<dbReference type="OrthoDB" id="10261556at2759"/>
<organism evidence="2 3">
    <name type="scientific">Coptis chinensis</name>
    <dbReference type="NCBI Taxonomy" id="261450"/>
    <lineage>
        <taxon>Eukaryota</taxon>
        <taxon>Viridiplantae</taxon>
        <taxon>Streptophyta</taxon>
        <taxon>Embryophyta</taxon>
        <taxon>Tracheophyta</taxon>
        <taxon>Spermatophyta</taxon>
        <taxon>Magnoliopsida</taxon>
        <taxon>Ranunculales</taxon>
        <taxon>Ranunculaceae</taxon>
        <taxon>Coptidoideae</taxon>
        <taxon>Coptis</taxon>
    </lineage>
</organism>
<comment type="caution">
    <text evidence="2">The sequence shown here is derived from an EMBL/GenBank/DDBJ whole genome shotgun (WGS) entry which is preliminary data.</text>
</comment>
<keyword evidence="1" id="KW-1133">Transmembrane helix</keyword>
<keyword evidence="1" id="KW-0472">Membrane</keyword>
<evidence type="ECO:0000313" key="2">
    <source>
        <dbReference type="EMBL" id="KAF9621895.1"/>
    </source>
</evidence>
<sequence length="198" mass="22676">MRGYFWIYKSRLSPQPNITLFCSTTLTLRRGIYDKLIGVQMFWTLGTFSCLAPFDTPNQCAISIREMKSLDKKVVPEALRETCKQRLLDALKQTKQWLGDLKINFEVSITLLEKECYTKYGNIGKTFYNSQVASTVRWLSNSSSSEITGRLGTTELEIVSEGIGMLLSDFLMFMQIILVCIVYSFVCFLFHTSSFSEN</sequence>
<name>A0A835M7A3_9MAGN</name>
<gene>
    <name evidence="2" type="ORF">IFM89_028483</name>
</gene>
<evidence type="ECO:0000313" key="3">
    <source>
        <dbReference type="Proteomes" id="UP000631114"/>
    </source>
</evidence>
<dbReference type="Proteomes" id="UP000631114">
    <property type="component" value="Unassembled WGS sequence"/>
</dbReference>
<dbReference type="AlphaFoldDB" id="A0A835M7A3"/>
<accession>A0A835M7A3</accession>
<reference evidence="2 3" key="1">
    <citation type="submission" date="2020-10" db="EMBL/GenBank/DDBJ databases">
        <title>The Coptis chinensis genome and diversification of protoberbering-type alkaloids.</title>
        <authorList>
            <person name="Wang B."/>
            <person name="Shu S."/>
            <person name="Song C."/>
            <person name="Liu Y."/>
        </authorList>
    </citation>
    <scope>NUCLEOTIDE SEQUENCE [LARGE SCALE GENOMIC DNA]</scope>
    <source>
        <strain evidence="2">HL-2020</strain>
        <tissue evidence="2">Leaf</tissue>
    </source>
</reference>
<proteinExistence type="predicted"/>
<feature type="transmembrane region" description="Helical" evidence="1">
    <location>
        <begin position="170"/>
        <end position="191"/>
    </location>
</feature>
<keyword evidence="3" id="KW-1185">Reference proteome</keyword>
<protein>
    <submittedName>
        <fullName evidence="2">Uncharacterized protein</fullName>
    </submittedName>
</protein>